<evidence type="ECO:0000313" key="3">
    <source>
        <dbReference type="Proteomes" id="UP000292459"/>
    </source>
</evidence>
<dbReference type="InterPro" id="IPR005151">
    <property type="entry name" value="Tail-specific_protease"/>
</dbReference>
<dbReference type="CDD" id="cd07563">
    <property type="entry name" value="Peptidase_S41_IRBP"/>
    <property type="match status" value="1"/>
</dbReference>
<dbReference type="EMBL" id="QVFV01000002">
    <property type="protein sequence ID" value="RZM79738.1"/>
    <property type="molecule type" value="Genomic_DNA"/>
</dbReference>
<evidence type="ECO:0000313" key="2">
    <source>
        <dbReference type="EMBL" id="RZM79738.1"/>
    </source>
</evidence>
<accession>A0A4Q7EAT1</accession>
<dbReference type="SMART" id="SM00245">
    <property type="entry name" value="TSPc"/>
    <property type="match status" value="1"/>
</dbReference>
<reference evidence="2 3" key="1">
    <citation type="submission" date="2018-11" db="EMBL/GenBank/DDBJ databases">
        <title>Whole genome sequencing of an environmental sample.</title>
        <authorList>
            <person name="Sarangi A.N."/>
            <person name="Singh D."/>
            <person name="Tripathy S."/>
        </authorList>
    </citation>
    <scope>NUCLEOTIDE SEQUENCE [LARGE SCALE GENOMIC DNA]</scope>
    <source>
        <strain evidence="2 3">Lakshadweep</strain>
    </source>
</reference>
<dbReference type="OrthoDB" id="6397760at2"/>
<keyword evidence="3" id="KW-1185">Reference proteome</keyword>
<proteinExistence type="predicted"/>
<dbReference type="PANTHER" id="PTHR11261:SF3">
    <property type="entry name" value="RETINOL-BINDING PROTEIN 3"/>
    <property type="match status" value="1"/>
</dbReference>
<dbReference type="Proteomes" id="UP000292459">
    <property type="component" value="Unassembled WGS sequence"/>
</dbReference>
<gene>
    <name evidence="2" type="ORF">DYY88_13685</name>
</gene>
<dbReference type="Gene3D" id="3.30.750.44">
    <property type="match status" value="1"/>
</dbReference>
<dbReference type="Gene3D" id="3.90.226.10">
    <property type="entry name" value="2-enoyl-CoA Hydratase, Chain A, domain 1"/>
    <property type="match status" value="1"/>
</dbReference>
<sequence>MTADFSDGADFRLDDGQRAAVLDAVVETLNNYVFPDVAATLQADIQQRRQDGGYAEVTGGEQCADILTLQLQELSGDRQLKVHFSPQPLPHIDPEAKPSAAELAVEQHQSSLRNFDINRVERLRGNVGYLELYGFEPPEFAGAAIAAAMTFITHTEALIIDIRHNRGGSPAMVSLLCSYLLPAYPAIHLNDLYWRPDDSTRQWWTLPHLDAPRYLDKPVYLLTSQETFSAAEEFAYNLQALKRVTVVGEHTVGGAHPGRGYRLHDHFWMFVPVGRSLNPTTGDNWGQTGIVPDVKVPSEVTLLTAHLIALNTLMETAPTGAGFRELQRTMLTVERELNTRRADLISQLKQPRAESTP</sequence>
<dbReference type="GO" id="GO:0006508">
    <property type="term" value="P:proteolysis"/>
    <property type="evidence" value="ECO:0007669"/>
    <property type="project" value="InterPro"/>
</dbReference>
<name>A0A4Q7EAT1_9CYAN</name>
<protein>
    <submittedName>
        <fullName evidence="2">Peptidase</fullName>
    </submittedName>
</protein>
<dbReference type="RefSeq" id="WP_044151258.1">
    <property type="nucleotide sequence ID" value="NZ_QVFV01000002.1"/>
</dbReference>
<dbReference type="GO" id="GO:0008236">
    <property type="term" value="F:serine-type peptidase activity"/>
    <property type="evidence" value="ECO:0007669"/>
    <property type="project" value="InterPro"/>
</dbReference>
<dbReference type="SUPFAM" id="SSF52096">
    <property type="entry name" value="ClpP/crotonase"/>
    <property type="match status" value="1"/>
</dbReference>
<comment type="caution">
    <text evidence="2">The sequence shown here is derived from an EMBL/GenBank/DDBJ whole genome shotgun (WGS) entry which is preliminary data.</text>
</comment>
<dbReference type="AlphaFoldDB" id="A0A4Q7EAT1"/>
<feature type="domain" description="Tail specific protease" evidence="1">
    <location>
        <begin position="105"/>
        <end position="297"/>
    </location>
</feature>
<dbReference type="Pfam" id="PF03572">
    <property type="entry name" value="Peptidase_S41"/>
    <property type="match status" value="1"/>
</dbReference>
<dbReference type="InterPro" id="IPR029045">
    <property type="entry name" value="ClpP/crotonase-like_dom_sf"/>
</dbReference>
<organism evidence="2 3">
    <name type="scientific">Leptolyngbya iicbica LK</name>
    <dbReference type="NCBI Taxonomy" id="2294035"/>
    <lineage>
        <taxon>Bacteria</taxon>
        <taxon>Bacillati</taxon>
        <taxon>Cyanobacteriota</taxon>
        <taxon>Cyanophyceae</taxon>
        <taxon>Leptolyngbyales</taxon>
        <taxon>Leptolyngbyaceae</taxon>
        <taxon>Leptolyngbya group</taxon>
        <taxon>Leptolyngbya</taxon>
        <taxon>Leptolyngbya iicbica</taxon>
    </lineage>
</organism>
<evidence type="ECO:0000259" key="1">
    <source>
        <dbReference type="SMART" id="SM00245"/>
    </source>
</evidence>
<dbReference type="Pfam" id="PF11918">
    <property type="entry name" value="Peptidase_S41_N"/>
    <property type="match status" value="1"/>
</dbReference>
<dbReference type="PANTHER" id="PTHR11261">
    <property type="entry name" value="INTERPHOTORECEPTOR RETINOID-BINDING PROTEIN"/>
    <property type="match status" value="1"/>
</dbReference>